<evidence type="ECO:0000313" key="11">
    <source>
        <dbReference type="EMBL" id="MFC5658756.1"/>
    </source>
</evidence>
<keyword evidence="4 9" id="KW-0812">Transmembrane</keyword>
<evidence type="ECO:0000313" key="12">
    <source>
        <dbReference type="Proteomes" id="UP001596065"/>
    </source>
</evidence>
<organism evidence="11 12">
    <name type="scientific">Streptomyces nogalater</name>
    <dbReference type="NCBI Taxonomy" id="38314"/>
    <lineage>
        <taxon>Bacteria</taxon>
        <taxon>Bacillati</taxon>
        <taxon>Actinomycetota</taxon>
        <taxon>Actinomycetes</taxon>
        <taxon>Kitasatosporales</taxon>
        <taxon>Streptomycetaceae</taxon>
        <taxon>Streptomyces</taxon>
    </lineage>
</organism>
<dbReference type="PROSITE" id="PS50850">
    <property type="entry name" value="MFS"/>
    <property type="match status" value="1"/>
</dbReference>
<protein>
    <submittedName>
        <fullName evidence="11">MFS transporter</fullName>
    </submittedName>
</protein>
<keyword evidence="12" id="KW-1185">Reference proteome</keyword>
<dbReference type="InterPro" id="IPR020846">
    <property type="entry name" value="MFS_dom"/>
</dbReference>
<feature type="region of interest" description="Disordered" evidence="8">
    <location>
        <begin position="477"/>
        <end position="497"/>
    </location>
</feature>
<evidence type="ECO:0000256" key="9">
    <source>
        <dbReference type="SAM" id="Phobius"/>
    </source>
</evidence>
<dbReference type="PRINTS" id="PR01036">
    <property type="entry name" value="TCRTETB"/>
</dbReference>
<dbReference type="Gene3D" id="1.20.1720.10">
    <property type="entry name" value="Multidrug resistance protein D"/>
    <property type="match status" value="1"/>
</dbReference>
<reference evidence="12" key="1">
    <citation type="journal article" date="2019" name="Int. J. Syst. Evol. Microbiol.">
        <title>The Global Catalogue of Microorganisms (GCM) 10K type strain sequencing project: providing services to taxonomists for standard genome sequencing and annotation.</title>
        <authorList>
            <consortium name="The Broad Institute Genomics Platform"/>
            <consortium name="The Broad Institute Genome Sequencing Center for Infectious Disease"/>
            <person name="Wu L."/>
            <person name="Ma J."/>
        </authorList>
    </citation>
    <scope>NUCLEOTIDE SEQUENCE [LARGE SCALE GENOMIC DNA]</scope>
    <source>
        <strain evidence="12">KCTC 5701</strain>
    </source>
</reference>
<feature type="transmembrane region" description="Helical" evidence="9">
    <location>
        <begin position="341"/>
        <end position="358"/>
    </location>
</feature>
<accession>A0ABW0WR69</accession>
<keyword evidence="3" id="KW-1003">Cell membrane</keyword>
<feature type="transmembrane region" description="Helical" evidence="9">
    <location>
        <begin position="448"/>
        <end position="468"/>
    </location>
</feature>
<evidence type="ECO:0000256" key="8">
    <source>
        <dbReference type="SAM" id="MobiDB-lite"/>
    </source>
</evidence>
<keyword evidence="2" id="KW-0813">Transport</keyword>
<dbReference type="Pfam" id="PF07690">
    <property type="entry name" value="MFS_1"/>
    <property type="match status" value="1"/>
</dbReference>
<dbReference type="EMBL" id="JBHSOE010000050">
    <property type="protein sequence ID" value="MFC5658756.1"/>
    <property type="molecule type" value="Genomic_DNA"/>
</dbReference>
<proteinExistence type="predicted"/>
<dbReference type="CDD" id="cd17321">
    <property type="entry name" value="MFS_MMR_MDR_like"/>
    <property type="match status" value="1"/>
</dbReference>
<keyword evidence="6 9" id="KW-0472">Membrane</keyword>
<feature type="transmembrane region" description="Helical" evidence="9">
    <location>
        <begin position="240"/>
        <end position="257"/>
    </location>
</feature>
<evidence type="ECO:0000256" key="2">
    <source>
        <dbReference type="ARBA" id="ARBA00022448"/>
    </source>
</evidence>
<evidence type="ECO:0000256" key="7">
    <source>
        <dbReference type="ARBA" id="ARBA00023251"/>
    </source>
</evidence>
<gene>
    <name evidence="11" type="ORF">ACFP3J_25155</name>
</gene>
<sequence length="497" mass="50539">MTELDASSPTTSAPRLKHRGGIALALIAVAQLMVVLDATIVNVALPRVQAAVGFSTEDLSWVVNAYTLTYGGLLLLGGRIGDILGRRSAFIGGVVVFGAASLLGGLAPNGGLLLAARALQGSGAAVVSPAVLALIATNFAEGKERNRAFGVFAGVSGAGAAIGLLAGGVLTQYLSWRWVFFVNVPMAVALVLLVPLFLAESPRQRGRFDLPGAVTSAAGMAGLVYGFIRVSQHGWSDSWAIGSFVAGLVLLAAFVLIERSTTNPITPLRMFTHRNRAAIYVVALALTGALSGLFFFLTVFMQNALHYSPVRAGLAFLPISLTIMVTVGVTSKLMASLGQKIPLVAGVALNGAALAWLMTLETGTGYASGLLGPMLVFGVGTGMMFMPLTMIGVSGVDPAESGAASGVLNAMQQVGGSLGLSILVTVYGTATRNASGDPAHVLTSGVSTAFGTAALFALGALIIAGVLIRTPAMPAAPKADLDGSGPGGLVEDAPPLR</sequence>
<evidence type="ECO:0000256" key="4">
    <source>
        <dbReference type="ARBA" id="ARBA00022692"/>
    </source>
</evidence>
<feature type="transmembrane region" description="Helical" evidence="9">
    <location>
        <begin position="148"/>
        <end position="170"/>
    </location>
</feature>
<feature type="transmembrane region" description="Helical" evidence="9">
    <location>
        <begin position="176"/>
        <end position="198"/>
    </location>
</feature>
<feature type="transmembrane region" description="Helical" evidence="9">
    <location>
        <begin position="406"/>
        <end position="428"/>
    </location>
</feature>
<keyword evidence="7" id="KW-0046">Antibiotic resistance</keyword>
<dbReference type="SUPFAM" id="SSF103473">
    <property type="entry name" value="MFS general substrate transporter"/>
    <property type="match status" value="1"/>
</dbReference>
<evidence type="ECO:0000256" key="1">
    <source>
        <dbReference type="ARBA" id="ARBA00004651"/>
    </source>
</evidence>
<dbReference type="InterPro" id="IPR036259">
    <property type="entry name" value="MFS_trans_sf"/>
</dbReference>
<dbReference type="InterPro" id="IPR011701">
    <property type="entry name" value="MFS"/>
</dbReference>
<name>A0ABW0WR69_STRNO</name>
<feature type="transmembrane region" description="Helical" evidence="9">
    <location>
        <begin position="61"/>
        <end position="77"/>
    </location>
</feature>
<comment type="caution">
    <text evidence="11">The sequence shown here is derived from an EMBL/GenBank/DDBJ whole genome shotgun (WGS) entry which is preliminary data.</text>
</comment>
<evidence type="ECO:0000256" key="6">
    <source>
        <dbReference type="ARBA" id="ARBA00023136"/>
    </source>
</evidence>
<keyword evidence="5 9" id="KW-1133">Transmembrane helix</keyword>
<comment type="subcellular location">
    <subcellularLocation>
        <location evidence="1">Cell membrane</location>
        <topology evidence="1">Multi-pass membrane protein</topology>
    </subcellularLocation>
</comment>
<feature type="transmembrane region" description="Helical" evidence="9">
    <location>
        <begin position="277"/>
        <end position="300"/>
    </location>
</feature>
<feature type="domain" description="Major facilitator superfamily (MFS) profile" evidence="10">
    <location>
        <begin position="23"/>
        <end position="477"/>
    </location>
</feature>
<feature type="transmembrane region" description="Helical" evidence="9">
    <location>
        <begin position="312"/>
        <end position="329"/>
    </location>
</feature>
<dbReference type="Gene3D" id="1.20.1250.20">
    <property type="entry name" value="MFS general substrate transporter like domains"/>
    <property type="match status" value="1"/>
</dbReference>
<feature type="transmembrane region" description="Helical" evidence="9">
    <location>
        <begin position="210"/>
        <end position="228"/>
    </location>
</feature>
<evidence type="ECO:0000256" key="3">
    <source>
        <dbReference type="ARBA" id="ARBA00022475"/>
    </source>
</evidence>
<evidence type="ECO:0000259" key="10">
    <source>
        <dbReference type="PROSITE" id="PS50850"/>
    </source>
</evidence>
<feature type="transmembrane region" description="Helical" evidence="9">
    <location>
        <begin position="114"/>
        <end position="136"/>
    </location>
</feature>
<dbReference type="RefSeq" id="WP_344346575.1">
    <property type="nucleotide sequence ID" value="NZ_BAAASM010000004.1"/>
</dbReference>
<dbReference type="PANTHER" id="PTHR42718:SF46">
    <property type="entry name" value="BLR6921 PROTEIN"/>
    <property type="match status" value="1"/>
</dbReference>
<feature type="transmembrane region" description="Helical" evidence="9">
    <location>
        <begin position="89"/>
        <end position="108"/>
    </location>
</feature>
<feature type="transmembrane region" description="Helical" evidence="9">
    <location>
        <begin position="370"/>
        <end position="394"/>
    </location>
</feature>
<evidence type="ECO:0000256" key="5">
    <source>
        <dbReference type="ARBA" id="ARBA00022989"/>
    </source>
</evidence>
<dbReference type="Proteomes" id="UP001596065">
    <property type="component" value="Unassembled WGS sequence"/>
</dbReference>
<feature type="transmembrane region" description="Helical" evidence="9">
    <location>
        <begin position="21"/>
        <end position="41"/>
    </location>
</feature>
<dbReference type="PANTHER" id="PTHR42718">
    <property type="entry name" value="MAJOR FACILITATOR SUPERFAMILY MULTIDRUG TRANSPORTER MFSC"/>
    <property type="match status" value="1"/>
</dbReference>